<dbReference type="AlphaFoldDB" id="A0A5B1CDY2"/>
<accession>A0A5B1CDY2</accession>
<dbReference type="EC" id="2.4.1.345" evidence="3"/>
<dbReference type="EMBL" id="VRLW01000001">
    <property type="protein sequence ID" value="KAA1258796.1"/>
    <property type="molecule type" value="Genomic_DNA"/>
</dbReference>
<feature type="domain" description="Glycosyltransferase subfamily 4-like N-terminal" evidence="2">
    <location>
        <begin position="36"/>
        <end position="210"/>
    </location>
</feature>
<evidence type="ECO:0000313" key="3">
    <source>
        <dbReference type="EMBL" id="KAA1258796.1"/>
    </source>
</evidence>
<keyword evidence="3" id="KW-0328">Glycosyltransferase</keyword>
<dbReference type="PANTHER" id="PTHR45947">
    <property type="entry name" value="SULFOQUINOVOSYL TRANSFERASE SQD2"/>
    <property type="match status" value="1"/>
</dbReference>
<evidence type="ECO:0000259" key="1">
    <source>
        <dbReference type="Pfam" id="PF00534"/>
    </source>
</evidence>
<feature type="domain" description="Glycosyl transferase family 1" evidence="1">
    <location>
        <begin position="224"/>
        <end position="385"/>
    </location>
</feature>
<reference evidence="3 4" key="1">
    <citation type="submission" date="2019-08" db="EMBL/GenBank/DDBJ databases">
        <title>Deep-cultivation of Planctomycetes and their phenomic and genomic characterization uncovers novel biology.</title>
        <authorList>
            <person name="Wiegand S."/>
            <person name="Jogler M."/>
            <person name="Boedeker C."/>
            <person name="Pinto D."/>
            <person name="Vollmers J."/>
            <person name="Rivas-Marin E."/>
            <person name="Kohn T."/>
            <person name="Peeters S.H."/>
            <person name="Heuer A."/>
            <person name="Rast P."/>
            <person name="Oberbeckmann S."/>
            <person name="Bunk B."/>
            <person name="Jeske O."/>
            <person name="Meyerdierks A."/>
            <person name="Storesund J.E."/>
            <person name="Kallscheuer N."/>
            <person name="Luecker S."/>
            <person name="Lage O.M."/>
            <person name="Pohl T."/>
            <person name="Merkel B.J."/>
            <person name="Hornburger P."/>
            <person name="Mueller R.-W."/>
            <person name="Bruemmer F."/>
            <person name="Labrenz M."/>
            <person name="Spormann A.M."/>
            <person name="Op Den Camp H."/>
            <person name="Overmann J."/>
            <person name="Amann R."/>
            <person name="Jetten M.S.M."/>
            <person name="Mascher T."/>
            <person name="Medema M.H."/>
            <person name="Devos D.P."/>
            <person name="Kaster A.-K."/>
            <person name="Ovreas L."/>
            <person name="Rohde M."/>
            <person name="Galperin M.Y."/>
            <person name="Jogler C."/>
        </authorList>
    </citation>
    <scope>NUCLEOTIDE SEQUENCE [LARGE SCALE GENOMIC DNA]</scope>
    <source>
        <strain evidence="3 4">LF1</strain>
    </source>
</reference>
<sequence length="411" mass="45385">MVLASSQPIHDVTIMADLSNSNDRPIAWIATDSYGGGSEVWMRRQATSLDDFDVHVTTLHLANNDSDKSAVPIHVVKGNWIVPRTSLLRWGYKGLLGRFNPVVSGAEMSPAETRWWNQTIQQHRPSVCLAQFGPMAIHLLPIMKFNSVPLIAHFHGHDVTACLKQKGYTRRLREMLNQFDALVVVAEYQKETLLELGAKSNQIHVIPCGVPMPPEVDRTGHAIDQCKFLSVGRLVNKKRPDATLEAFAQMPNVHHSTLTMVGDGPMRKVCQNIIDRHGIGDRVRMLGACSSQIVASEMRDADVFVQHSVTGPDGDREGWPVAIAEAASFGLPIVATRHASIPTQVVEQKTGLLVDEHDVAGMSNAMNELAGDGERRQLMGQHGREHIAETSLEIQLSRLQSVMQDCICRSK</sequence>
<comment type="caution">
    <text evidence="3">The sequence shown here is derived from an EMBL/GenBank/DDBJ whole genome shotgun (WGS) entry which is preliminary data.</text>
</comment>
<dbReference type="PANTHER" id="PTHR45947:SF3">
    <property type="entry name" value="SULFOQUINOVOSYL TRANSFERASE SQD2"/>
    <property type="match status" value="1"/>
</dbReference>
<gene>
    <name evidence="3" type="primary">pimB</name>
    <name evidence="3" type="ORF">LF1_13190</name>
</gene>
<dbReference type="InterPro" id="IPR028098">
    <property type="entry name" value="Glyco_trans_4-like_N"/>
</dbReference>
<evidence type="ECO:0000259" key="2">
    <source>
        <dbReference type="Pfam" id="PF13439"/>
    </source>
</evidence>
<proteinExistence type="predicted"/>
<keyword evidence="4" id="KW-1185">Reference proteome</keyword>
<name>A0A5B1CDY2_9BACT</name>
<dbReference type="InterPro" id="IPR001296">
    <property type="entry name" value="Glyco_trans_1"/>
</dbReference>
<dbReference type="Pfam" id="PF00534">
    <property type="entry name" value="Glycos_transf_1"/>
    <property type="match status" value="1"/>
</dbReference>
<organism evidence="3 4">
    <name type="scientific">Rubripirellula obstinata</name>
    <dbReference type="NCBI Taxonomy" id="406547"/>
    <lineage>
        <taxon>Bacteria</taxon>
        <taxon>Pseudomonadati</taxon>
        <taxon>Planctomycetota</taxon>
        <taxon>Planctomycetia</taxon>
        <taxon>Pirellulales</taxon>
        <taxon>Pirellulaceae</taxon>
        <taxon>Rubripirellula</taxon>
    </lineage>
</organism>
<dbReference type="InterPro" id="IPR050194">
    <property type="entry name" value="Glycosyltransferase_grp1"/>
</dbReference>
<keyword evidence="3" id="KW-0808">Transferase</keyword>
<dbReference type="Pfam" id="PF13439">
    <property type="entry name" value="Glyco_transf_4"/>
    <property type="match status" value="1"/>
</dbReference>
<dbReference type="SUPFAM" id="SSF53756">
    <property type="entry name" value="UDP-Glycosyltransferase/glycogen phosphorylase"/>
    <property type="match status" value="1"/>
</dbReference>
<dbReference type="GO" id="GO:0043750">
    <property type="term" value="F:phosphatidylinositol alpha-mannosyltransferase activity"/>
    <property type="evidence" value="ECO:0007669"/>
    <property type="project" value="UniProtKB-EC"/>
</dbReference>
<dbReference type="Proteomes" id="UP000322699">
    <property type="component" value="Unassembled WGS sequence"/>
</dbReference>
<evidence type="ECO:0000313" key="4">
    <source>
        <dbReference type="Proteomes" id="UP000322699"/>
    </source>
</evidence>
<dbReference type="CDD" id="cd03801">
    <property type="entry name" value="GT4_PimA-like"/>
    <property type="match status" value="1"/>
</dbReference>
<protein>
    <submittedName>
        <fullName evidence="3">GDP-mannose-dependent alpha-(1-6)-phosphatidylinositol monomannoside mannosyltransferase</fullName>
        <ecNumber evidence="3">2.4.1.345</ecNumber>
    </submittedName>
</protein>
<dbReference type="Gene3D" id="3.40.50.2000">
    <property type="entry name" value="Glycogen Phosphorylase B"/>
    <property type="match status" value="2"/>
</dbReference>